<dbReference type="KEGG" id="azc:AZC_0642"/>
<dbReference type="HOGENOM" id="CLU_172499_0_0_5"/>
<feature type="coiled-coil region" evidence="1">
    <location>
        <begin position="60"/>
        <end position="87"/>
    </location>
</feature>
<proteinExistence type="predicted"/>
<evidence type="ECO:0000313" key="2">
    <source>
        <dbReference type="EMBL" id="BAF86640.1"/>
    </source>
</evidence>
<keyword evidence="1" id="KW-0175">Coiled coil</keyword>
<evidence type="ECO:0000313" key="3">
    <source>
        <dbReference type="Proteomes" id="UP000000270"/>
    </source>
</evidence>
<reference evidence="2 3" key="6">
    <citation type="journal article" date="2011" name="Appl. Environ. Microbiol.">
        <title>Involvement of the azorhizobial chromosome partition gene (parA) in the onset of bacteroid differentiation during Sesbania rostrata stem nodule development.</title>
        <authorList>
            <person name="Liu CT."/>
            <person name="Lee KB."/>
            <person name="Wang YS."/>
            <person name="Peng MH."/>
            <person name="Lee KT."/>
            <person name="Suzuki S."/>
            <person name="Suzuki T."/>
            <person name="Oyaizu H."/>
        </authorList>
    </citation>
    <scope>NUCLEOTIDE SEQUENCE [LARGE SCALE GENOMIC DNA]</scope>
    <source>
        <strain evidence="3">ATCC 43989 / DSM 5975 / JCM 20966 / LMG 6465 / NBRC 14845 / NCIMB 13405 / ORS 571</strain>
    </source>
</reference>
<evidence type="ECO:0000256" key="1">
    <source>
        <dbReference type="SAM" id="Coils"/>
    </source>
</evidence>
<dbReference type="eggNOG" id="ENOG5030ZHT">
    <property type="taxonomic scope" value="Bacteria"/>
</dbReference>
<dbReference type="EMBL" id="AP009384">
    <property type="protein sequence ID" value="BAF86640.1"/>
    <property type="molecule type" value="Genomic_DNA"/>
</dbReference>
<accession>A8IPK9</accession>
<keyword evidence="3" id="KW-1185">Reference proteome</keyword>
<dbReference type="AlphaFoldDB" id="A8IPK9"/>
<reference evidence="2 3" key="4">
    <citation type="journal article" date="2009" name="Appl. Environ. Microbiol.">
        <title>Comparative genome-wide transcriptional profiling of Azorhizobium caulinodans ORS571 grown under free-living and symbiotic conditions.</title>
        <authorList>
            <person name="Tsukada S."/>
            <person name="Aono T."/>
            <person name="Akiba N."/>
            <person name="Lee KB."/>
            <person name="Liu CT."/>
            <person name="Toyazaki H."/>
            <person name="Oyaizu H."/>
        </authorList>
    </citation>
    <scope>NUCLEOTIDE SEQUENCE [LARGE SCALE GENOMIC DNA]</scope>
    <source>
        <strain evidence="3">ATCC 43989 / DSM 5975 / JCM 20966 / LMG 6465 / NBRC 14845 / NCIMB 13405 / ORS 571</strain>
    </source>
</reference>
<dbReference type="STRING" id="438753.AZC_0642"/>
<reference evidence="3" key="2">
    <citation type="submission" date="2007-04" db="EMBL/GenBank/DDBJ databases">
        <title>Complete genome sequence of the nitrogen-fixing bacterium Azorhizobium caulinodans ORS571.</title>
        <authorList>
            <person name="Lee K.B."/>
            <person name="Backer P.D."/>
            <person name="Aono T."/>
            <person name="Liu C.T."/>
            <person name="Suzuki S."/>
            <person name="Suzuki T."/>
            <person name="Kaneko T."/>
            <person name="Yamada M."/>
            <person name="Tabata S."/>
            <person name="Kupfer D.M."/>
            <person name="Najar F.Z."/>
            <person name="Wiley G.B."/>
            <person name="Roe B."/>
            <person name="Binnewies T."/>
            <person name="Ussery D."/>
            <person name="Vereecke D."/>
            <person name="Gevers D."/>
            <person name="Holsters M."/>
            <person name="Oyaizu H."/>
        </authorList>
    </citation>
    <scope>NUCLEOTIDE SEQUENCE [LARGE SCALE GENOMIC DNA]</scope>
    <source>
        <strain evidence="3">ATCC 43989 / DSM 5975 / JCM 20966 / LMG 6465 / NBRC 14845 / NCIMB 13405 / ORS 571</strain>
    </source>
</reference>
<reference evidence="2 3" key="5">
    <citation type="journal article" date="2010" name="Appl. Environ. Microbiol.">
        <title>phrR-like gene praR of Azorhizobium caulinodans ORS571 is essential for symbiosis with Sesbania rostrata and is involved in expression of reb genes.</title>
        <authorList>
            <person name="Akiba N."/>
            <person name="Aono T."/>
            <person name="Toyazaki H."/>
            <person name="Sato S."/>
            <person name="Oyaizu H."/>
        </authorList>
    </citation>
    <scope>NUCLEOTIDE SEQUENCE [LARGE SCALE GENOMIC DNA]</scope>
    <source>
        <strain evidence="3">ATCC 43989 / DSM 5975 / JCM 20966 / LMG 6465 / NBRC 14845 / NCIMB 13405 / ORS 571</strain>
    </source>
</reference>
<protein>
    <submittedName>
        <fullName evidence="2">Uncharacterized protein</fullName>
    </submittedName>
</protein>
<organism evidence="2 3">
    <name type="scientific">Azorhizobium caulinodans (strain ATCC 43989 / DSM 5975 / JCM 20966 / LMG 6465 / NBRC 14845 / NCIMB 13405 / ORS 571)</name>
    <dbReference type="NCBI Taxonomy" id="438753"/>
    <lineage>
        <taxon>Bacteria</taxon>
        <taxon>Pseudomonadati</taxon>
        <taxon>Pseudomonadota</taxon>
        <taxon>Alphaproteobacteria</taxon>
        <taxon>Hyphomicrobiales</taxon>
        <taxon>Xanthobacteraceae</taxon>
        <taxon>Azorhizobium</taxon>
    </lineage>
</organism>
<gene>
    <name evidence="2" type="ordered locus">AZC_0642</name>
</gene>
<reference evidence="2 3" key="3">
    <citation type="journal article" date="2008" name="BMC Genomics">
        <title>The genome of the versatile nitrogen fixer Azorhizobium caulinodans ORS571.</title>
        <authorList>
            <person name="Lee KB."/>
            <person name="Backer P.D."/>
            <person name="Aono T."/>
            <person name="Liu CT."/>
            <person name="Suzuki S."/>
            <person name="Suzuki T."/>
            <person name="Kaneko T."/>
            <person name="Yamada M."/>
            <person name="Tabata S."/>
            <person name="Kupfer D.M."/>
            <person name="Najar F.Z."/>
            <person name="Wiley G.B."/>
            <person name="Roe B."/>
            <person name="Binnewies T.T."/>
            <person name="Ussery D.W."/>
            <person name="D'Haeze W."/>
            <person name="Herder J.D."/>
            <person name="Gevers D."/>
            <person name="Vereecke D."/>
            <person name="Holsters M."/>
            <person name="Oyaizu H."/>
        </authorList>
    </citation>
    <scope>NUCLEOTIDE SEQUENCE [LARGE SCALE GENOMIC DNA]</scope>
    <source>
        <strain evidence="3">ATCC 43989 / DSM 5975 / JCM 20966 / LMG 6465 / NBRC 14845 / NCIMB 13405 / ORS 571</strain>
    </source>
</reference>
<reference evidence="2 3" key="1">
    <citation type="journal article" date="2007" name="Appl. Environ. Microbiol.">
        <title>Rhizobial factors required for stem nodule maturation and maintenance in Sesbania rostrata-Azorhizobium caulinodans ORS571 symbiosis.</title>
        <authorList>
            <person name="Suzuki S."/>
            <person name="Aono T."/>
            <person name="Lee KB."/>
            <person name="Suzuki T."/>
            <person name="Liu CT."/>
            <person name="Miwa H."/>
            <person name="Wakao S."/>
            <person name="Iki T."/>
            <person name="Oyaizu H."/>
        </authorList>
    </citation>
    <scope>NUCLEOTIDE SEQUENCE [LARGE SCALE GENOMIC DNA]</scope>
    <source>
        <strain evidence="3">ATCC 43989 / DSM 5975 / JCM 20966 / LMG 6465 / NBRC 14845 / NCIMB 13405 / ORS 571</strain>
    </source>
</reference>
<sequence>MVLLVALVMTTACVVLVYRKLKELEAHQAHYERVLAESSAALISAHQAVCALNTDGRELLFSLGDKIEQAHEAIADLERNSLALRRARTEQAGMDKHANGQMLARGA</sequence>
<name>A8IPK9_AZOC5</name>
<dbReference type="Proteomes" id="UP000000270">
    <property type="component" value="Chromosome"/>
</dbReference>